<organism evidence="7 8">
    <name type="scientific">Lysobacter gummosus</name>
    <dbReference type="NCBI Taxonomy" id="262324"/>
    <lineage>
        <taxon>Bacteria</taxon>
        <taxon>Pseudomonadati</taxon>
        <taxon>Pseudomonadota</taxon>
        <taxon>Gammaproteobacteria</taxon>
        <taxon>Lysobacterales</taxon>
        <taxon>Lysobacteraceae</taxon>
        <taxon>Lysobacter</taxon>
    </lineage>
</organism>
<sequence length="341" mass="37016">MSTVPETRLTAPPARIAAWILGLIGLFLILRLGLLGAVLAGLLVFQLIHVLAPLVDRKVRGRRARLIAVALLAILIIGFLTLATLGLIAFFRADTGGEQALLARLMDVIDASRNQVPLWAQPYLPDDMSDLKRGLNAWLDEHRGELSLVGAEAAQLSARLLVGMVLGAMIALQEELPALHLGPLGQELLARVSRLSDAFRRVVFAQIKISALNTAFTAVFLLIVLPLFGIHVPMSKTLIVVTFIAGLLPVVGNLISNTLITIAALSVSIYVAVTALVYLVLIHKLEYFLNARIVGGEIKARAWELLLAMLMMEAAFGMPGLIAGPIYYAYIKRELVDQSWI</sequence>
<feature type="transmembrane region" description="Helical" evidence="6">
    <location>
        <begin position="262"/>
        <end position="281"/>
    </location>
</feature>
<keyword evidence="4 6" id="KW-1133">Transmembrane helix</keyword>
<feature type="transmembrane region" description="Helical" evidence="6">
    <location>
        <begin position="66"/>
        <end position="91"/>
    </location>
</feature>
<evidence type="ECO:0000313" key="8">
    <source>
        <dbReference type="Proteomes" id="UP000829194"/>
    </source>
</evidence>
<keyword evidence="3 6" id="KW-0812">Transmembrane</keyword>
<evidence type="ECO:0000256" key="6">
    <source>
        <dbReference type="SAM" id="Phobius"/>
    </source>
</evidence>
<protein>
    <submittedName>
        <fullName evidence="7">AI-2E family transporter</fullName>
    </submittedName>
</protein>
<proteinExistence type="inferred from homology"/>
<dbReference type="Pfam" id="PF01594">
    <property type="entry name" value="AI-2E_transport"/>
    <property type="match status" value="1"/>
</dbReference>
<evidence type="ECO:0000256" key="2">
    <source>
        <dbReference type="ARBA" id="ARBA00009773"/>
    </source>
</evidence>
<feature type="transmembrane region" description="Helical" evidence="6">
    <location>
        <begin position="302"/>
        <end position="330"/>
    </location>
</feature>
<name>A0ABY3XBJ6_9GAMM</name>
<accession>A0ABY3XBJ6</accession>
<comment type="similarity">
    <text evidence="2">Belongs to the autoinducer-2 exporter (AI-2E) (TC 2.A.86) family.</text>
</comment>
<gene>
    <name evidence="7" type="ORF">MOV92_20385</name>
</gene>
<dbReference type="InterPro" id="IPR002549">
    <property type="entry name" value="AI-2E-like"/>
</dbReference>
<dbReference type="RefSeq" id="WP_057944360.1">
    <property type="nucleotide sequence ID" value="NZ_CP011131.1"/>
</dbReference>
<feature type="transmembrane region" description="Helical" evidence="6">
    <location>
        <begin position="237"/>
        <end position="256"/>
    </location>
</feature>
<keyword evidence="5 6" id="KW-0472">Membrane</keyword>
<evidence type="ECO:0000256" key="4">
    <source>
        <dbReference type="ARBA" id="ARBA00022989"/>
    </source>
</evidence>
<reference evidence="7 8" key="1">
    <citation type="submission" date="2022-03" db="EMBL/GenBank/DDBJ databases">
        <title>Complete genome sequence of Lysobacter capsici VKM B-2533 and Lysobacter gummosus 10.1.1, promising sources of lytic agents.</title>
        <authorList>
            <person name="Tarlachkov S.V."/>
            <person name="Kudryakova I.V."/>
            <person name="Afoshin A.S."/>
            <person name="Leontyevskaya E.A."/>
            <person name="Leontyevskaya N.V."/>
        </authorList>
    </citation>
    <scope>NUCLEOTIDE SEQUENCE [LARGE SCALE GENOMIC DNA]</scope>
    <source>
        <strain evidence="7 8">10.1.1</strain>
    </source>
</reference>
<dbReference type="Proteomes" id="UP000829194">
    <property type="component" value="Chromosome"/>
</dbReference>
<evidence type="ECO:0000256" key="3">
    <source>
        <dbReference type="ARBA" id="ARBA00022692"/>
    </source>
</evidence>
<keyword evidence="8" id="KW-1185">Reference proteome</keyword>
<comment type="subcellular location">
    <subcellularLocation>
        <location evidence="1">Membrane</location>
        <topology evidence="1">Multi-pass membrane protein</topology>
    </subcellularLocation>
</comment>
<evidence type="ECO:0000256" key="1">
    <source>
        <dbReference type="ARBA" id="ARBA00004141"/>
    </source>
</evidence>
<feature type="transmembrane region" description="Helical" evidence="6">
    <location>
        <begin position="209"/>
        <end position="230"/>
    </location>
</feature>
<evidence type="ECO:0000256" key="5">
    <source>
        <dbReference type="ARBA" id="ARBA00023136"/>
    </source>
</evidence>
<dbReference type="EMBL" id="CP093547">
    <property type="protein sequence ID" value="UNP28811.1"/>
    <property type="molecule type" value="Genomic_DNA"/>
</dbReference>
<feature type="transmembrane region" description="Helical" evidence="6">
    <location>
        <begin position="16"/>
        <end position="45"/>
    </location>
</feature>
<evidence type="ECO:0000313" key="7">
    <source>
        <dbReference type="EMBL" id="UNP28811.1"/>
    </source>
</evidence>